<dbReference type="InterPro" id="IPR050859">
    <property type="entry name" value="Class-I_PLP-dep_aminotransf"/>
</dbReference>
<dbReference type="GO" id="GO:0008483">
    <property type="term" value="F:transaminase activity"/>
    <property type="evidence" value="ECO:0007669"/>
    <property type="project" value="UniProtKB-KW"/>
</dbReference>
<feature type="domain" description="Aminotransferase class I/classII large" evidence="5">
    <location>
        <begin position="68"/>
        <end position="380"/>
    </location>
</feature>
<dbReference type="EMBL" id="NMWU01000007">
    <property type="protein sequence ID" value="PLS31695.1"/>
    <property type="molecule type" value="Genomic_DNA"/>
</dbReference>
<dbReference type="CDD" id="cd00609">
    <property type="entry name" value="AAT_like"/>
    <property type="match status" value="1"/>
</dbReference>
<keyword evidence="3 6" id="KW-0808">Transferase</keyword>
<evidence type="ECO:0000259" key="5">
    <source>
        <dbReference type="Pfam" id="PF00155"/>
    </source>
</evidence>
<dbReference type="OrthoDB" id="199743at2"/>
<evidence type="ECO:0000313" key="7">
    <source>
        <dbReference type="Proteomes" id="UP000235050"/>
    </source>
</evidence>
<dbReference type="GO" id="GO:0030170">
    <property type="term" value="F:pyridoxal phosphate binding"/>
    <property type="evidence" value="ECO:0007669"/>
    <property type="project" value="InterPro"/>
</dbReference>
<evidence type="ECO:0000256" key="2">
    <source>
        <dbReference type="ARBA" id="ARBA00022576"/>
    </source>
</evidence>
<evidence type="ECO:0000256" key="1">
    <source>
        <dbReference type="ARBA" id="ARBA00001933"/>
    </source>
</evidence>
<dbReference type="Gene3D" id="3.40.640.10">
    <property type="entry name" value="Type I PLP-dependent aspartate aminotransferase-like (Major domain)"/>
    <property type="match status" value="1"/>
</dbReference>
<dbReference type="Pfam" id="PF00155">
    <property type="entry name" value="Aminotran_1_2"/>
    <property type="match status" value="1"/>
</dbReference>
<evidence type="ECO:0000313" key="6">
    <source>
        <dbReference type="EMBL" id="PLS31695.1"/>
    </source>
</evidence>
<dbReference type="InterPro" id="IPR015421">
    <property type="entry name" value="PyrdxlP-dep_Trfase_major"/>
</dbReference>
<keyword evidence="7" id="KW-1185">Reference proteome</keyword>
<dbReference type="GO" id="GO:1901605">
    <property type="term" value="P:alpha-amino acid metabolic process"/>
    <property type="evidence" value="ECO:0007669"/>
    <property type="project" value="TreeGrafter"/>
</dbReference>
<dbReference type="RefSeq" id="WP_101615298.1">
    <property type="nucleotide sequence ID" value="NZ_NMWU01000007.1"/>
</dbReference>
<dbReference type="SUPFAM" id="SSF53383">
    <property type="entry name" value="PLP-dependent transferases"/>
    <property type="match status" value="1"/>
</dbReference>
<reference evidence="6 7" key="1">
    <citation type="submission" date="2017-07" db="EMBL/GenBank/DDBJ databases">
        <title>Bifidobacterium novel species.</title>
        <authorList>
            <person name="Lugli G.A."/>
            <person name="Milani C."/>
            <person name="Duranti S."/>
            <person name="Mangifesta M."/>
        </authorList>
    </citation>
    <scope>NUCLEOTIDE SEQUENCE [LARGE SCALE GENOMIC DNA]</scope>
    <source>
        <strain evidence="7">Uis1B</strain>
    </source>
</reference>
<comment type="caution">
    <text evidence="6">The sequence shown here is derived from an EMBL/GenBank/DDBJ whole genome shotgun (WGS) entry which is preliminary data.</text>
</comment>
<gene>
    <name evidence="6" type="ORF">Uis1B_0516</name>
</gene>
<keyword evidence="2 6" id="KW-0032">Aminotransferase</keyword>
<dbReference type="Proteomes" id="UP000235050">
    <property type="component" value="Unassembled WGS sequence"/>
</dbReference>
<dbReference type="InterPro" id="IPR015422">
    <property type="entry name" value="PyrdxlP-dep_Trfase_small"/>
</dbReference>
<keyword evidence="4" id="KW-0663">Pyridoxal phosphate</keyword>
<evidence type="ECO:0000256" key="4">
    <source>
        <dbReference type="ARBA" id="ARBA00022898"/>
    </source>
</evidence>
<protein>
    <submittedName>
        <fullName evidence="6">Class I aminotransferase protein</fullName>
    </submittedName>
</protein>
<dbReference type="PANTHER" id="PTHR42790">
    <property type="entry name" value="AMINOTRANSFERASE"/>
    <property type="match status" value="1"/>
</dbReference>
<name>A0A2N5JBW6_9BIFI</name>
<dbReference type="Gene3D" id="3.90.1150.10">
    <property type="entry name" value="Aspartate Aminotransferase, domain 1"/>
    <property type="match status" value="1"/>
</dbReference>
<accession>A0A2N5JBW6</accession>
<dbReference type="InterPro" id="IPR015424">
    <property type="entry name" value="PyrdxlP-dep_Trfase"/>
</dbReference>
<sequence length="398" mass="43054">MTANEYEYSALLGRIPSDELFKGHDMEAPPIRVDLTAGIPDASVLPRDDFREAFDGIMRDPSTGFDALSYSTFAGLESLRGFVAQRRGVSVENVMITNGAMQGVYLAAAAVVNPGDRVLVEDPVFPGGVRILRIAGARVESVPSGPHGVDVDALERRLSSGERYRALYLVPDFQNPTGAVLGAETKHRLVSLADRYGVTLIADNPYRDLWFHDEPAWFPSEAFDGSGPTSLIEIGSFSKTLGPGWRVGWIVASKRTIALLTSLRQSIDAHPSVVSQRIIASLIGRPDWFESLVRAERKVYAVKAGALAAALRSAFGESIVFDEPRGGYFLWARIPGVDFGESDVTRRLASAGVRVLRGEAFGRDGEHRDAIRLSFSHEAAGTLEAGAALLAQALDGLR</sequence>
<dbReference type="AlphaFoldDB" id="A0A2N5JBW6"/>
<organism evidence="6 7">
    <name type="scientific">Bifidobacterium margollesii</name>
    <dbReference type="NCBI Taxonomy" id="2020964"/>
    <lineage>
        <taxon>Bacteria</taxon>
        <taxon>Bacillati</taxon>
        <taxon>Actinomycetota</taxon>
        <taxon>Actinomycetes</taxon>
        <taxon>Bifidobacteriales</taxon>
        <taxon>Bifidobacteriaceae</taxon>
        <taxon>Bifidobacterium</taxon>
    </lineage>
</organism>
<proteinExistence type="predicted"/>
<comment type="cofactor">
    <cofactor evidence="1">
        <name>pyridoxal 5'-phosphate</name>
        <dbReference type="ChEBI" id="CHEBI:597326"/>
    </cofactor>
</comment>
<dbReference type="PANTHER" id="PTHR42790:SF19">
    <property type="entry name" value="KYNURENINE_ALPHA-AMINOADIPATE AMINOTRANSFERASE, MITOCHONDRIAL"/>
    <property type="match status" value="1"/>
</dbReference>
<evidence type="ECO:0000256" key="3">
    <source>
        <dbReference type="ARBA" id="ARBA00022679"/>
    </source>
</evidence>
<dbReference type="InterPro" id="IPR004839">
    <property type="entry name" value="Aminotransferase_I/II_large"/>
</dbReference>